<dbReference type="SUPFAM" id="SSF52540">
    <property type="entry name" value="P-loop containing nucleoside triphosphate hydrolases"/>
    <property type="match status" value="1"/>
</dbReference>
<reference evidence="6" key="1">
    <citation type="submission" date="2022-07" db="EMBL/GenBank/DDBJ databases">
        <title>Genome Sequence of Xylaria arbuscula.</title>
        <authorList>
            <person name="Buettner E."/>
        </authorList>
    </citation>
    <scope>NUCLEOTIDE SEQUENCE</scope>
    <source>
        <strain evidence="6">VT107</strain>
    </source>
</reference>
<feature type="domain" description="PNPLA" evidence="5">
    <location>
        <begin position="22"/>
        <end position="225"/>
    </location>
</feature>
<gene>
    <name evidence="6" type="ORF">NPX13_g6697</name>
</gene>
<accession>A0A9W8NBD0</accession>
<dbReference type="PANTHER" id="PTHR24185">
    <property type="entry name" value="CALCIUM-INDEPENDENT PHOSPHOLIPASE A2-GAMMA"/>
    <property type="match status" value="1"/>
</dbReference>
<dbReference type="PANTHER" id="PTHR24185:SF1">
    <property type="entry name" value="CALCIUM-INDEPENDENT PHOSPHOLIPASE A2-GAMMA"/>
    <property type="match status" value="1"/>
</dbReference>
<evidence type="ECO:0000259" key="5">
    <source>
        <dbReference type="PROSITE" id="PS51635"/>
    </source>
</evidence>
<dbReference type="GO" id="GO:0016042">
    <property type="term" value="P:lipid catabolic process"/>
    <property type="evidence" value="ECO:0007669"/>
    <property type="project" value="UniProtKB-UniRule"/>
</dbReference>
<evidence type="ECO:0000313" key="6">
    <source>
        <dbReference type="EMBL" id="KAJ3567643.1"/>
    </source>
</evidence>
<organism evidence="6 7">
    <name type="scientific">Xylaria arbuscula</name>
    <dbReference type="NCBI Taxonomy" id="114810"/>
    <lineage>
        <taxon>Eukaryota</taxon>
        <taxon>Fungi</taxon>
        <taxon>Dikarya</taxon>
        <taxon>Ascomycota</taxon>
        <taxon>Pezizomycotina</taxon>
        <taxon>Sordariomycetes</taxon>
        <taxon>Xylariomycetidae</taxon>
        <taxon>Xylariales</taxon>
        <taxon>Xylariaceae</taxon>
        <taxon>Xylaria</taxon>
    </lineage>
</organism>
<dbReference type="EMBL" id="JANPWZ010001216">
    <property type="protein sequence ID" value="KAJ3567643.1"/>
    <property type="molecule type" value="Genomic_DNA"/>
</dbReference>
<comment type="caution">
    <text evidence="6">The sequence shown here is derived from an EMBL/GenBank/DDBJ whole genome shotgun (WGS) entry which is preliminary data.</text>
</comment>
<dbReference type="GO" id="GO:0016020">
    <property type="term" value="C:membrane"/>
    <property type="evidence" value="ECO:0007669"/>
    <property type="project" value="TreeGrafter"/>
</dbReference>
<keyword evidence="1 4" id="KW-0378">Hydrolase</keyword>
<evidence type="ECO:0000256" key="1">
    <source>
        <dbReference type="ARBA" id="ARBA00022801"/>
    </source>
</evidence>
<protein>
    <recommendedName>
        <fullName evidence="5">PNPLA domain-containing protein</fullName>
    </recommendedName>
</protein>
<feature type="short sequence motif" description="GXGXXG" evidence="4">
    <location>
        <begin position="26"/>
        <end position="31"/>
    </location>
</feature>
<feature type="active site" description="Proton acceptor" evidence="4">
    <location>
        <position position="212"/>
    </location>
</feature>
<dbReference type="AlphaFoldDB" id="A0A9W8NBD0"/>
<dbReference type="Pfam" id="PF01734">
    <property type="entry name" value="Patatin"/>
    <property type="match status" value="1"/>
</dbReference>
<name>A0A9W8NBD0_9PEZI</name>
<evidence type="ECO:0000256" key="4">
    <source>
        <dbReference type="PROSITE-ProRule" id="PRU01161"/>
    </source>
</evidence>
<sequence>MAFPKATNRDLNYADDKGLRILSLDGGGVRGLASIICLERLMYRLNKRRGPGRDLKPFEVFDLIGGTSTGGLIAIMLGRLRMDATECRKAYVNLMKTAFQGEPNFVQKVMRFGSSSGRPFYSSDGLKAAIRSVLHNAGFSENELLIDDSLDNCRVFVCATSSRTTGLKIFRSYELANENALDSPTIITAALATCAAPPFFDKVQVGEAYYHDGALKANNPIFTAVEEAQNIWTADDSPASLENIKNKVRCIVSIGTGDLGKHAVGDSPIERIKMLIRLATETREVHGKFRSTWGEVFRQRRAFRFNVHQGLQEIAIDEFNKVADIIQATEEYLNEGDIVGDVLDCIKALDSDVRKLQYPRIKSNPSQFAPKPGVFIKREALLRKTEDLFRLSDKQRSIRTIVNIFGRPGSGKTELALSFYRENLKSFTTIVRISGQSKENFSHELVRFYKSILAPPEAHAGAFDDQRPLLIDNHFGKVTEWLNHTDNSKWLLLIDDVYPGYKEDVLDQKYEGSRPHDFLLEFLDRIRQGSIIVISRQELQLRGSQSLQVTALKLEESLQLLKDTVGDSLHNSDNGKDPASF</sequence>
<dbReference type="InterPro" id="IPR027417">
    <property type="entry name" value="P-loop_NTPase"/>
</dbReference>
<dbReference type="GO" id="GO:0047499">
    <property type="term" value="F:calcium-independent phospholipase A2 activity"/>
    <property type="evidence" value="ECO:0007669"/>
    <property type="project" value="TreeGrafter"/>
</dbReference>
<dbReference type="CDD" id="cd07216">
    <property type="entry name" value="Pat17_PNPLA8_PNPLA9_like3"/>
    <property type="match status" value="1"/>
</dbReference>
<dbReference type="InterPro" id="IPR016035">
    <property type="entry name" value="Acyl_Trfase/lysoPLipase"/>
</dbReference>
<dbReference type="VEuPathDB" id="FungiDB:F4678DRAFT_450483"/>
<proteinExistence type="predicted"/>
<dbReference type="GO" id="GO:0046486">
    <property type="term" value="P:glycerolipid metabolic process"/>
    <property type="evidence" value="ECO:0007669"/>
    <property type="project" value="UniProtKB-ARBA"/>
</dbReference>
<feature type="short sequence motif" description="GXSXG" evidence="4">
    <location>
        <begin position="66"/>
        <end position="70"/>
    </location>
</feature>
<dbReference type="Gene3D" id="3.40.1090.10">
    <property type="entry name" value="Cytosolic phospholipase A2 catalytic domain"/>
    <property type="match status" value="1"/>
</dbReference>
<keyword evidence="2 4" id="KW-0442">Lipid degradation</keyword>
<feature type="active site" description="Nucleophile" evidence="4">
    <location>
        <position position="68"/>
    </location>
</feature>
<dbReference type="GO" id="GO:0019369">
    <property type="term" value="P:arachidonate metabolic process"/>
    <property type="evidence" value="ECO:0007669"/>
    <property type="project" value="TreeGrafter"/>
</dbReference>
<dbReference type="InterPro" id="IPR002641">
    <property type="entry name" value="PNPLA_dom"/>
</dbReference>
<keyword evidence="7" id="KW-1185">Reference proteome</keyword>
<feature type="short sequence motif" description="DGA/G" evidence="4">
    <location>
        <begin position="212"/>
        <end position="214"/>
    </location>
</feature>
<evidence type="ECO:0000256" key="2">
    <source>
        <dbReference type="ARBA" id="ARBA00022963"/>
    </source>
</evidence>
<dbReference type="Gene3D" id="3.40.50.300">
    <property type="entry name" value="P-loop containing nucleotide triphosphate hydrolases"/>
    <property type="match status" value="1"/>
</dbReference>
<dbReference type="SUPFAM" id="SSF52151">
    <property type="entry name" value="FabD/lysophospholipase-like"/>
    <property type="match status" value="1"/>
</dbReference>
<keyword evidence="3 4" id="KW-0443">Lipid metabolism</keyword>
<evidence type="ECO:0000313" key="7">
    <source>
        <dbReference type="Proteomes" id="UP001148614"/>
    </source>
</evidence>
<dbReference type="PROSITE" id="PS51635">
    <property type="entry name" value="PNPLA"/>
    <property type="match status" value="1"/>
</dbReference>
<evidence type="ECO:0000256" key="3">
    <source>
        <dbReference type="ARBA" id="ARBA00023098"/>
    </source>
</evidence>
<dbReference type="Proteomes" id="UP001148614">
    <property type="component" value="Unassembled WGS sequence"/>
</dbReference>